<proteinExistence type="predicted"/>
<protein>
    <submittedName>
        <fullName evidence="1">Uncharacterized protein</fullName>
    </submittedName>
</protein>
<comment type="caution">
    <text evidence="1">The sequence shown here is derived from an EMBL/GenBank/DDBJ whole genome shotgun (WGS) entry which is preliminary data.</text>
</comment>
<gene>
    <name evidence="1" type="ORF">EYZ11_007728</name>
</gene>
<sequence>MYLVEITFEERTTVYLPQIRRLRFSSWTPMIG</sequence>
<reference evidence="1 2" key="1">
    <citation type="submission" date="2019-03" db="EMBL/GenBank/DDBJ databases">
        <title>The genome sequence of a newly discovered highly antifungal drug resistant Aspergillus species, Aspergillus tanneri NIH 1004.</title>
        <authorList>
            <person name="Mounaud S."/>
            <person name="Singh I."/>
            <person name="Joardar V."/>
            <person name="Pakala S."/>
            <person name="Pakala S."/>
            <person name="Venepally P."/>
            <person name="Hoover J."/>
            <person name="Nierman W."/>
            <person name="Chung J."/>
            <person name="Losada L."/>
        </authorList>
    </citation>
    <scope>NUCLEOTIDE SEQUENCE [LARGE SCALE GENOMIC DNA]</scope>
    <source>
        <strain evidence="1 2">NIH1004</strain>
    </source>
</reference>
<organism evidence="1 2">
    <name type="scientific">Aspergillus tanneri</name>
    <dbReference type="NCBI Taxonomy" id="1220188"/>
    <lineage>
        <taxon>Eukaryota</taxon>
        <taxon>Fungi</taxon>
        <taxon>Dikarya</taxon>
        <taxon>Ascomycota</taxon>
        <taxon>Pezizomycotina</taxon>
        <taxon>Eurotiomycetes</taxon>
        <taxon>Eurotiomycetidae</taxon>
        <taxon>Eurotiales</taxon>
        <taxon>Aspergillaceae</taxon>
        <taxon>Aspergillus</taxon>
        <taxon>Aspergillus subgen. Circumdati</taxon>
    </lineage>
</organism>
<dbReference type="VEuPathDB" id="FungiDB:EYZ11_007728"/>
<name>A0A4S3JC99_9EURO</name>
<dbReference type="EMBL" id="SOSA01000308">
    <property type="protein sequence ID" value="THC92799.1"/>
    <property type="molecule type" value="Genomic_DNA"/>
</dbReference>
<dbReference type="Proteomes" id="UP000308092">
    <property type="component" value="Unassembled WGS sequence"/>
</dbReference>
<keyword evidence="2" id="KW-1185">Reference proteome</keyword>
<evidence type="ECO:0000313" key="2">
    <source>
        <dbReference type="Proteomes" id="UP000308092"/>
    </source>
</evidence>
<evidence type="ECO:0000313" key="1">
    <source>
        <dbReference type="EMBL" id="THC92799.1"/>
    </source>
</evidence>
<dbReference type="AlphaFoldDB" id="A0A4S3JC99"/>
<accession>A0A4S3JC99</accession>